<proteinExistence type="predicted"/>
<feature type="region of interest" description="Disordered" evidence="1">
    <location>
        <begin position="1"/>
        <end position="76"/>
    </location>
</feature>
<evidence type="ECO:0000313" key="3">
    <source>
        <dbReference type="Proteomes" id="UP000799776"/>
    </source>
</evidence>
<organism evidence="2 3">
    <name type="scientific">Saccharata proteae CBS 121410</name>
    <dbReference type="NCBI Taxonomy" id="1314787"/>
    <lineage>
        <taxon>Eukaryota</taxon>
        <taxon>Fungi</taxon>
        <taxon>Dikarya</taxon>
        <taxon>Ascomycota</taxon>
        <taxon>Pezizomycotina</taxon>
        <taxon>Dothideomycetes</taxon>
        <taxon>Dothideomycetes incertae sedis</taxon>
        <taxon>Botryosphaeriales</taxon>
        <taxon>Saccharataceae</taxon>
        <taxon>Saccharata</taxon>
    </lineage>
</organism>
<feature type="compositionally biased region" description="Low complexity" evidence="1">
    <location>
        <begin position="1"/>
        <end position="22"/>
    </location>
</feature>
<dbReference type="EMBL" id="ML978711">
    <property type="protein sequence ID" value="KAF2091726.1"/>
    <property type="molecule type" value="Genomic_DNA"/>
</dbReference>
<evidence type="ECO:0000256" key="1">
    <source>
        <dbReference type="SAM" id="MobiDB-lite"/>
    </source>
</evidence>
<comment type="caution">
    <text evidence="2">The sequence shown here is derived from an EMBL/GenBank/DDBJ whole genome shotgun (WGS) entry which is preliminary data.</text>
</comment>
<protein>
    <submittedName>
        <fullName evidence="2">Uncharacterized protein</fullName>
    </submittedName>
</protein>
<feature type="compositionally biased region" description="Low complexity" evidence="1">
    <location>
        <begin position="37"/>
        <end position="57"/>
    </location>
</feature>
<dbReference type="Proteomes" id="UP000799776">
    <property type="component" value="Unassembled WGS sequence"/>
</dbReference>
<evidence type="ECO:0000313" key="2">
    <source>
        <dbReference type="EMBL" id="KAF2091726.1"/>
    </source>
</evidence>
<keyword evidence="3" id="KW-1185">Reference proteome</keyword>
<name>A0A9P4I4M5_9PEZI</name>
<reference evidence="2" key="1">
    <citation type="journal article" date="2020" name="Stud. Mycol.">
        <title>101 Dothideomycetes genomes: a test case for predicting lifestyles and emergence of pathogens.</title>
        <authorList>
            <person name="Haridas S."/>
            <person name="Albert R."/>
            <person name="Binder M."/>
            <person name="Bloem J."/>
            <person name="Labutti K."/>
            <person name="Salamov A."/>
            <person name="Andreopoulos B."/>
            <person name="Baker S."/>
            <person name="Barry K."/>
            <person name="Bills G."/>
            <person name="Bluhm B."/>
            <person name="Cannon C."/>
            <person name="Castanera R."/>
            <person name="Culley D."/>
            <person name="Daum C."/>
            <person name="Ezra D."/>
            <person name="Gonzalez J."/>
            <person name="Henrissat B."/>
            <person name="Kuo A."/>
            <person name="Liang C."/>
            <person name="Lipzen A."/>
            <person name="Lutzoni F."/>
            <person name="Magnuson J."/>
            <person name="Mondo S."/>
            <person name="Nolan M."/>
            <person name="Ohm R."/>
            <person name="Pangilinan J."/>
            <person name="Park H.-J."/>
            <person name="Ramirez L."/>
            <person name="Alfaro M."/>
            <person name="Sun H."/>
            <person name="Tritt A."/>
            <person name="Yoshinaga Y."/>
            <person name="Zwiers L.-H."/>
            <person name="Turgeon B."/>
            <person name="Goodwin S."/>
            <person name="Spatafora J."/>
            <person name="Crous P."/>
            <person name="Grigoriev I."/>
        </authorList>
    </citation>
    <scope>NUCLEOTIDE SEQUENCE</scope>
    <source>
        <strain evidence="2">CBS 121410</strain>
    </source>
</reference>
<gene>
    <name evidence="2" type="ORF">K490DRAFT_52915</name>
</gene>
<dbReference type="AlphaFoldDB" id="A0A9P4I4M5"/>
<sequence>MSVSHVSTKSASSSASNTSKVSYADMAKKSPVQTARVAEPVTPKAAPPVTASPAVKARNSPAKSSSGTSSTDIDPAKWISPLQTMTPSDKLALLNGPQVSIKWSNWGKQLFVKGISRKMIAKFSGHARVWFHNALTDHTKMASVIDLGRVDLQHDAVTEVIKRMEAICNAEEPMKLSPVVPGNFLMTLYLYKVIRTLNINNTVSRARAKIFDHVRENILSIPEMAFLWDHYATNDAALVNHMLFRVAIMNLQDQLPDEQAFADWVDARDDDFANRLESAIRTARDFLARKAFNEKKQAEHAQRQAEWLAKAPERAAKREADHQGFLVREARRARRREFEAERERKMKEAEERRAYFRARDEEAARRKKEKLEDARNGLCALPAGAHL</sequence>
<accession>A0A9P4I4M5</accession>